<dbReference type="PANTHER" id="PTHR37984:SF8">
    <property type="entry name" value="CCHC-TYPE DOMAIN-CONTAINING PROTEIN"/>
    <property type="match status" value="1"/>
</dbReference>
<dbReference type="InterPro" id="IPR001584">
    <property type="entry name" value="Integrase_cat-core"/>
</dbReference>
<dbReference type="Pfam" id="PF00665">
    <property type="entry name" value="rve"/>
    <property type="match status" value="1"/>
</dbReference>
<sequence length="355" mass="40753">MDHQPLVTILKKPIHTIPARLQRMMLRLQRYDISLVFKKEVPPDAENDTSEVMSISYISTARLEELRKQTAKDEVLQALSTMIQQGWPSKEHSLCPTVRPYFPYRDELAVEDGIVMKGHKTVIPHSLQREYISIVHRGHPGLDATKHRARGIIFWPTMTADIITELLTCSVCNSTKPHQQKEPLKLYPVPDLPWSTVATDVLEWHGQNYLVLVDSYSGWYEIDLFRDTTSSALIRKLKRHFSVHGTPHTLISDNARQYTSKQFRDFAKQWDFIHVTSSPEFPQSNGLAERAVRSAKQLMEKSHRDGMDVFLNLLNLRNISRDPTLGSPAQRLLSRQTRSTIPVNSKLLEPAPKHP</sequence>
<dbReference type="Proteomes" id="UP000830375">
    <property type="component" value="Unassembled WGS sequence"/>
</dbReference>
<evidence type="ECO:0000259" key="3">
    <source>
        <dbReference type="PROSITE" id="PS50994"/>
    </source>
</evidence>
<evidence type="ECO:0000313" key="4">
    <source>
        <dbReference type="EMBL" id="KAI2656021.1"/>
    </source>
</evidence>
<dbReference type="PROSITE" id="PS50994">
    <property type="entry name" value="INTEGRASE"/>
    <property type="match status" value="1"/>
</dbReference>
<organism evidence="4 5">
    <name type="scientific">Labeo rohita</name>
    <name type="common">Indian major carp</name>
    <name type="synonym">Cyprinus rohita</name>
    <dbReference type="NCBI Taxonomy" id="84645"/>
    <lineage>
        <taxon>Eukaryota</taxon>
        <taxon>Metazoa</taxon>
        <taxon>Chordata</taxon>
        <taxon>Craniata</taxon>
        <taxon>Vertebrata</taxon>
        <taxon>Euteleostomi</taxon>
        <taxon>Actinopterygii</taxon>
        <taxon>Neopterygii</taxon>
        <taxon>Teleostei</taxon>
        <taxon>Ostariophysi</taxon>
        <taxon>Cypriniformes</taxon>
        <taxon>Cyprinidae</taxon>
        <taxon>Labeoninae</taxon>
        <taxon>Labeonini</taxon>
        <taxon>Labeo</taxon>
    </lineage>
</organism>
<dbReference type="InterPro" id="IPR012337">
    <property type="entry name" value="RNaseH-like_sf"/>
</dbReference>
<reference evidence="4 5" key="1">
    <citation type="submission" date="2022-01" db="EMBL/GenBank/DDBJ databases">
        <title>A high-quality chromosome-level genome assembly of rohu carp, Labeo rohita.</title>
        <authorList>
            <person name="Arick M.A. II"/>
            <person name="Hsu C.-Y."/>
            <person name="Magbanua Z."/>
            <person name="Pechanova O."/>
            <person name="Grover C."/>
            <person name="Miller E."/>
            <person name="Thrash A."/>
            <person name="Ezzel L."/>
            <person name="Alam S."/>
            <person name="Benzie J."/>
            <person name="Hamilton M."/>
            <person name="Karsi A."/>
            <person name="Lawrence M.L."/>
            <person name="Peterson D.G."/>
        </authorList>
    </citation>
    <scope>NUCLEOTIDE SEQUENCE [LARGE SCALE GENOMIC DNA]</scope>
    <source>
        <strain evidence="5">BAU-BD-2019</strain>
        <tissue evidence="4">Blood</tissue>
    </source>
</reference>
<name>A0ABQ8M1D4_LABRO</name>
<dbReference type="SUPFAM" id="SSF53098">
    <property type="entry name" value="Ribonuclease H-like"/>
    <property type="match status" value="1"/>
</dbReference>
<dbReference type="Pfam" id="PF17921">
    <property type="entry name" value="Integrase_H2C2"/>
    <property type="match status" value="1"/>
</dbReference>
<dbReference type="Gene3D" id="1.10.340.70">
    <property type="match status" value="1"/>
</dbReference>
<dbReference type="Gene3D" id="3.30.420.10">
    <property type="entry name" value="Ribonuclease H-like superfamily/Ribonuclease H"/>
    <property type="match status" value="1"/>
</dbReference>
<evidence type="ECO:0000313" key="5">
    <source>
        <dbReference type="Proteomes" id="UP000830375"/>
    </source>
</evidence>
<evidence type="ECO:0000256" key="2">
    <source>
        <dbReference type="SAM" id="MobiDB-lite"/>
    </source>
</evidence>
<evidence type="ECO:0000256" key="1">
    <source>
        <dbReference type="ARBA" id="ARBA00039658"/>
    </source>
</evidence>
<feature type="domain" description="Integrase catalytic" evidence="3">
    <location>
        <begin position="189"/>
        <end position="355"/>
    </location>
</feature>
<comment type="caution">
    <text evidence="4">The sequence shown here is derived from an EMBL/GenBank/DDBJ whole genome shotgun (WGS) entry which is preliminary data.</text>
</comment>
<dbReference type="InterPro" id="IPR036397">
    <property type="entry name" value="RNaseH_sf"/>
</dbReference>
<dbReference type="InterPro" id="IPR050951">
    <property type="entry name" value="Retrovirus_Pol_polyprotein"/>
</dbReference>
<dbReference type="PANTHER" id="PTHR37984">
    <property type="entry name" value="PROTEIN CBG26694"/>
    <property type="match status" value="1"/>
</dbReference>
<accession>A0ABQ8M1D4</accession>
<gene>
    <name evidence="4" type="ORF">H4Q32_012835</name>
</gene>
<keyword evidence="5" id="KW-1185">Reference proteome</keyword>
<dbReference type="InterPro" id="IPR041588">
    <property type="entry name" value="Integrase_H2C2"/>
</dbReference>
<proteinExistence type="predicted"/>
<protein>
    <recommendedName>
        <fullName evidence="1">Gypsy retrotransposon integrase-like protein 1</fullName>
    </recommendedName>
</protein>
<feature type="region of interest" description="Disordered" evidence="2">
    <location>
        <begin position="335"/>
        <end position="355"/>
    </location>
</feature>
<dbReference type="EMBL" id="JACTAM010000015">
    <property type="protein sequence ID" value="KAI2656021.1"/>
    <property type="molecule type" value="Genomic_DNA"/>
</dbReference>